<sequence length="61" mass="6094">MELPVGTLGARSAPVLTFGATPVRAADGAVSRDETKPEGGSAMARMCTALPMGMQMPCAGA</sequence>
<comment type="caution">
    <text evidence="1">The sequence shown here is derived from an EMBL/GenBank/DDBJ whole genome shotgun (WGS) entry which is preliminary data.</text>
</comment>
<keyword evidence="2" id="KW-1185">Reference proteome</keyword>
<dbReference type="AlphaFoldDB" id="A0A511YW24"/>
<name>A0A511YW24_9CELL</name>
<proteinExistence type="predicted"/>
<gene>
    <name evidence="1" type="ORF">AFE02nite_11440</name>
</gene>
<evidence type="ECO:0000313" key="2">
    <source>
        <dbReference type="Proteomes" id="UP000321484"/>
    </source>
</evidence>
<reference evidence="1 2" key="1">
    <citation type="submission" date="2019-07" db="EMBL/GenBank/DDBJ databases">
        <title>Whole genome shotgun sequence of Actinotalea fermentans NBRC 105374.</title>
        <authorList>
            <person name="Hosoyama A."/>
            <person name="Uohara A."/>
            <person name="Ohji S."/>
            <person name="Ichikawa N."/>
        </authorList>
    </citation>
    <scope>NUCLEOTIDE SEQUENCE [LARGE SCALE GENOMIC DNA]</scope>
    <source>
        <strain evidence="1 2">NBRC 105374</strain>
    </source>
</reference>
<organism evidence="1 2">
    <name type="scientific">Actinotalea fermentans</name>
    <dbReference type="NCBI Taxonomy" id="43671"/>
    <lineage>
        <taxon>Bacteria</taxon>
        <taxon>Bacillati</taxon>
        <taxon>Actinomycetota</taxon>
        <taxon>Actinomycetes</taxon>
        <taxon>Micrococcales</taxon>
        <taxon>Cellulomonadaceae</taxon>
        <taxon>Actinotalea</taxon>
    </lineage>
</organism>
<protein>
    <submittedName>
        <fullName evidence="1">Uncharacterized protein</fullName>
    </submittedName>
</protein>
<dbReference type="Proteomes" id="UP000321484">
    <property type="component" value="Unassembled WGS sequence"/>
</dbReference>
<evidence type="ECO:0000313" key="1">
    <source>
        <dbReference type="EMBL" id="GEN79410.1"/>
    </source>
</evidence>
<accession>A0A511YW24</accession>
<dbReference type="EMBL" id="BJYK01000001">
    <property type="protein sequence ID" value="GEN79410.1"/>
    <property type="molecule type" value="Genomic_DNA"/>
</dbReference>